<dbReference type="InterPro" id="IPR025460">
    <property type="entry name" value="DUF4280"/>
</dbReference>
<keyword evidence="3" id="KW-1185">Reference proteome</keyword>
<evidence type="ECO:0000256" key="1">
    <source>
        <dbReference type="SAM" id="Phobius"/>
    </source>
</evidence>
<feature type="transmembrane region" description="Helical" evidence="1">
    <location>
        <begin position="99"/>
        <end position="125"/>
    </location>
</feature>
<keyword evidence="1" id="KW-1133">Transmembrane helix</keyword>
<feature type="transmembrane region" description="Helical" evidence="1">
    <location>
        <begin position="72"/>
        <end position="93"/>
    </location>
</feature>
<reference evidence="2 3" key="1">
    <citation type="submission" date="2016-04" db="EMBL/GenBank/DDBJ databases">
        <title>ATOL: Assembling a taxonomically balanced genome-scale reconstruction of the evolutionary history of the Enterobacteriaceae.</title>
        <authorList>
            <person name="Plunkett G.III."/>
            <person name="Neeno-Eckwall E.C."/>
            <person name="Glasner J.D."/>
            <person name="Perna N.T."/>
        </authorList>
    </citation>
    <scope>NUCLEOTIDE SEQUENCE [LARGE SCALE GENOMIC DNA]</scope>
    <source>
        <strain evidence="2 3">ATCC 51602</strain>
    </source>
</reference>
<evidence type="ECO:0000313" key="3">
    <source>
        <dbReference type="Proteomes" id="UP000078407"/>
    </source>
</evidence>
<sequence>MARSFVRQGVNIICNHMTVSTPRKLGLNPAKELVETSGITIYSAIPEPLLNILDKKLDNCFKCKIPHKKWDGLAAFFAGIAIAATVVVVVVTAPVSGPMIAAIAASAVATAAATTAVAGTVAAAATSYLCYKLSHDCDIIFNAQWQNYHETVLIESQNALLSSSSMMCPVGGKLEIIIDDVLALNAAKIISRANNDDVFWNETNKFINGILAFATGGPFGATIASALEIYNTATDDGKDKSFAEGSVDSSIDATVAFEADTIKKIVTTSPYLWEDFIKDLKKGIYGAVVGFAIDQYFKKLERDDDSNAGNAAKQYNDNDEKLSKISNNAINIISTTQG</sequence>
<keyword evidence="1" id="KW-0472">Membrane</keyword>
<dbReference type="Proteomes" id="UP000078407">
    <property type="component" value="Unassembled WGS sequence"/>
</dbReference>
<evidence type="ECO:0008006" key="4">
    <source>
        <dbReference type="Google" id="ProtNLM"/>
    </source>
</evidence>
<comment type="caution">
    <text evidence="2">The sequence shown here is derived from an EMBL/GenBank/DDBJ whole genome shotgun (WGS) entry which is preliminary data.</text>
</comment>
<dbReference type="Pfam" id="PF14107">
    <property type="entry name" value="DUF4280"/>
    <property type="match status" value="1"/>
</dbReference>
<keyword evidence="1" id="KW-0812">Transmembrane</keyword>
<dbReference type="EMBL" id="LXEQ01000045">
    <property type="protein sequence ID" value="OAT26514.1"/>
    <property type="molecule type" value="Genomic_DNA"/>
</dbReference>
<organism evidence="2 3">
    <name type="scientific">Buttiauxella ferragutiae ATCC 51602</name>
    <dbReference type="NCBI Taxonomy" id="1354252"/>
    <lineage>
        <taxon>Bacteria</taxon>
        <taxon>Pseudomonadati</taxon>
        <taxon>Pseudomonadota</taxon>
        <taxon>Gammaproteobacteria</taxon>
        <taxon>Enterobacterales</taxon>
        <taxon>Enterobacteriaceae</taxon>
        <taxon>Buttiauxella</taxon>
    </lineage>
</organism>
<dbReference type="RefSeq" id="WP_064545604.1">
    <property type="nucleotide sequence ID" value="NZ_LXEQ01000045.1"/>
</dbReference>
<protein>
    <recommendedName>
        <fullName evidence="4">DUF4280 domain-containing protein</fullName>
    </recommendedName>
</protein>
<proteinExistence type="predicted"/>
<accession>A0ABX2W6K3</accession>
<evidence type="ECO:0000313" key="2">
    <source>
        <dbReference type="EMBL" id="OAT26514.1"/>
    </source>
</evidence>
<gene>
    <name evidence="2" type="ORF">M976_02671</name>
</gene>
<name>A0ABX2W6K3_9ENTR</name>